<dbReference type="Pfam" id="PF05154">
    <property type="entry name" value="TM2"/>
    <property type="match status" value="1"/>
</dbReference>
<feature type="domain" description="TM2" evidence="7">
    <location>
        <begin position="257"/>
        <end position="309"/>
    </location>
</feature>
<evidence type="ECO:0000256" key="2">
    <source>
        <dbReference type="ARBA" id="ARBA00022692"/>
    </source>
</evidence>
<evidence type="ECO:0000313" key="9">
    <source>
        <dbReference type="Proteomes" id="UP000005064"/>
    </source>
</evidence>
<organism evidence="8 9">
    <name type="scientific">Rhodococcus pyridinivorans AK37</name>
    <dbReference type="NCBI Taxonomy" id="1114960"/>
    <lineage>
        <taxon>Bacteria</taxon>
        <taxon>Bacillati</taxon>
        <taxon>Actinomycetota</taxon>
        <taxon>Actinomycetes</taxon>
        <taxon>Mycobacteriales</taxon>
        <taxon>Nocardiaceae</taxon>
        <taxon>Rhodococcus</taxon>
    </lineage>
</organism>
<comment type="caution">
    <text evidence="8">The sequence shown here is derived from an EMBL/GenBank/DDBJ whole genome shotgun (WGS) entry which is preliminary data.</text>
</comment>
<feature type="compositionally biased region" description="Pro residues" evidence="5">
    <location>
        <begin position="176"/>
        <end position="221"/>
    </location>
</feature>
<evidence type="ECO:0000256" key="4">
    <source>
        <dbReference type="ARBA" id="ARBA00023136"/>
    </source>
</evidence>
<dbReference type="InterPro" id="IPR007829">
    <property type="entry name" value="TM2"/>
</dbReference>
<feature type="compositionally biased region" description="Basic and acidic residues" evidence="5">
    <location>
        <begin position="15"/>
        <end position="36"/>
    </location>
</feature>
<dbReference type="PANTHER" id="PTHR21016">
    <property type="entry name" value="BETA-AMYLOID BINDING PROTEIN-RELATED"/>
    <property type="match status" value="1"/>
</dbReference>
<feature type="region of interest" description="Disordered" evidence="5">
    <location>
        <begin position="1"/>
        <end position="228"/>
    </location>
</feature>
<dbReference type="PANTHER" id="PTHR21016:SF25">
    <property type="entry name" value="TM2 DOMAIN-CONTAINING PROTEIN DDB_G0277895-RELATED"/>
    <property type="match status" value="1"/>
</dbReference>
<evidence type="ECO:0000313" key="8">
    <source>
        <dbReference type="EMBL" id="EHK81240.1"/>
    </source>
</evidence>
<feature type="transmembrane region" description="Helical" evidence="6">
    <location>
        <begin position="261"/>
        <end position="280"/>
    </location>
</feature>
<feature type="compositionally biased region" description="Polar residues" evidence="5">
    <location>
        <begin position="155"/>
        <end position="164"/>
    </location>
</feature>
<dbReference type="AlphaFoldDB" id="H0JWN1"/>
<evidence type="ECO:0000256" key="5">
    <source>
        <dbReference type="SAM" id="MobiDB-lite"/>
    </source>
</evidence>
<protein>
    <recommendedName>
        <fullName evidence="7">TM2 domain-containing protein</fullName>
    </recommendedName>
</protein>
<dbReference type="EMBL" id="AHBW01000056">
    <property type="protein sequence ID" value="EHK81240.1"/>
    <property type="molecule type" value="Genomic_DNA"/>
</dbReference>
<dbReference type="InterPro" id="IPR050932">
    <property type="entry name" value="TM2D1-3-like"/>
</dbReference>
<reference evidence="8 9" key="1">
    <citation type="submission" date="2011-12" db="EMBL/GenBank/DDBJ databases">
        <authorList>
            <person name="Kriszt B."/>
            <person name="Tancsics A."/>
            <person name="Cserhati M."/>
            <person name="Toth A."/>
            <person name="Nagy I."/>
            <person name="Horvath B."/>
            <person name="Tamura T."/>
            <person name="Kukolya J."/>
            <person name="Szoboszlay S."/>
        </authorList>
    </citation>
    <scope>NUCLEOTIDE SEQUENCE [LARGE SCALE GENOMIC DNA]</scope>
    <source>
        <strain evidence="8 9">AK37</strain>
    </source>
</reference>
<feature type="compositionally biased region" description="Basic and acidic residues" evidence="5">
    <location>
        <begin position="43"/>
        <end position="54"/>
    </location>
</feature>
<evidence type="ECO:0000256" key="6">
    <source>
        <dbReference type="SAM" id="Phobius"/>
    </source>
</evidence>
<evidence type="ECO:0000259" key="7">
    <source>
        <dbReference type="Pfam" id="PF05154"/>
    </source>
</evidence>
<sequence length="326" mass="33631">MTRQDPEASGASDSEPAKPEPDKTEPAQPDLTKRSESASGADTAERSSESEHTPPPDLGRAFDYDATAQASLSAQPPTLDSLGGATGTPGPGWDTYSGVGNGPGWGTTPSYPPPAEHESDYPSPGDYPYGEHQGRPETGTGPVYGTPDPHYPIGSPQQDPSQGRYTGPQGTQQPGYGPPPQGGQGYGPPPQGGQGYGPPPQGGQGYGPPPQSGQGYGPPPGYGVMPAYGYPDPSNPYGHDAAAPFGRDPYTGEPYSDKSKVTAGMLGILLGAFGAGRFYLDQPGTAVAQIAVTWLTCGIGGIWPLIDGILMLTGKVRDKNGRQLRP</sequence>
<keyword evidence="4 6" id="KW-0472">Membrane</keyword>
<keyword evidence="2 6" id="KW-0812">Transmembrane</keyword>
<evidence type="ECO:0000256" key="3">
    <source>
        <dbReference type="ARBA" id="ARBA00022989"/>
    </source>
</evidence>
<accession>H0JWN1</accession>
<keyword evidence="3 6" id="KW-1133">Transmembrane helix</keyword>
<proteinExistence type="predicted"/>
<dbReference type="PATRIC" id="fig|1114960.4.peg.4228"/>
<feature type="compositionally biased region" description="Polar residues" evidence="5">
    <location>
        <begin position="68"/>
        <end position="78"/>
    </location>
</feature>
<gene>
    <name evidence="8" type="ORF">AK37_20719</name>
</gene>
<dbReference type="Proteomes" id="UP000005064">
    <property type="component" value="Unassembled WGS sequence"/>
</dbReference>
<comment type="subcellular location">
    <subcellularLocation>
        <location evidence="1">Membrane</location>
        <topology evidence="1">Multi-pass membrane protein</topology>
    </subcellularLocation>
</comment>
<evidence type="ECO:0000256" key="1">
    <source>
        <dbReference type="ARBA" id="ARBA00004141"/>
    </source>
</evidence>
<feature type="transmembrane region" description="Helical" evidence="6">
    <location>
        <begin position="286"/>
        <end position="312"/>
    </location>
</feature>
<name>H0JWN1_9NOCA</name>
<dbReference type="GO" id="GO:0016020">
    <property type="term" value="C:membrane"/>
    <property type="evidence" value="ECO:0007669"/>
    <property type="project" value="UniProtKB-SubCell"/>
</dbReference>
<dbReference type="RefSeq" id="WP_006554057.1">
    <property type="nucleotide sequence ID" value="NZ_AHBW01000056.1"/>
</dbReference>